<feature type="compositionally biased region" description="Polar residues" evidence="2">
    <location>
        <begin position="156"/>
        <end position="166"/>
    </location>
</feature>
<keyword evidence="1" id="KW-0343">GTPase activation</keyword>
<dbReference type="PANTHER" id="PTHR23176:SF129">
    <property type="entry name" value="RHO GTPASE ACTIVATING PROTEIN AT 16F, ISOFORM E-RELATED"/>
    <property type="match status" value="1"/>
</dbReference>
<dbReference type="GO" id="GO:0007165">
    <property type="term" value="P:signal transduction"/>
    <property type="evidence" value="ECO:0007669"/>
    <property type="project" value="InterPro"/>
</dbReference>
<feature type="compositionally biased region" description="Low complexity" evidence="2">
    <location>
        <begin position="272"/>
        <end position="287"/>
    </location>
</feature>
<dbReference type="InterPro" id="IPR008936">
    <property type="entry name" value="Rho_GTPase_activation_prot"/>
</dbReference>
<reference evidence="4 5" key="1">
    <citation type="submission" date="2020-11" db="EMBL/GenBank/DDBJ databases">
        <authorList>
            <person name="Wallbank WR R."/>
            <person name="Pardo Diaz C."/>
            <person name="Kozak K."/>
            <person name="Martin S."/>
            <person name="Jiggins C."/>
            <person name="Moest M."/>
            <person name="Warren A I."/>
            <person name="Generalovic N T."/>
            <person name="Byers J.R.P. K."/>
            <person name="Montejo-Kovacevich G."/>
            <person name="Yen C E."/>
        </authorList>
    </citation>
    <scope>NUCLEOTIDE SEQUENCE [LARGE SCALE GENOMIC DNA]</scope>
</reference>
<dbReference type="GO" id="GO:0005096">
    <property type="term" value="F:GTPase activator activity"/>
    <property type="evidence" value="ECO:0007669"/>
    <property type="project" value="UniProtKB-KW"/>
</dbReference>
<keyword evidence="5" id="KW-1185">Reference proteome</keyword>
<accession>A0A7R8YY41</accession>
<dbReference type="SUPFAM" id="SSF48350">
    <property type="entry name" value="GTPase activation domain, GAP"/>
    <property type="match status" value="1"/>
</dbReference>
<dbReference type="GO" id="GO:0005737">
    <property type="term" value="C:cytoplasm"/>
    <property type="evidence" value="ECO:0007669"/>
    <property type="project" value="TreeGrafter"/>
</dbReference>
<organism evidence="4 5">
    <name type="scientific">Hermetia illucens</name>
    <name type="common">Black soldier fly</name>
    <dbReference type="NCBI Taxonomy" id="343691"/>
    <lineage>
        <taxon>Eukaryota</taxon>
        <taxon>Metazoa</taxon>
        <taxon>Ecdysozoa</taxon>
        <taxon>Arthropoda</taxon>
        <taxon>Hexapoda</taxon>
        <taxon>Insecta</taxon>
        <taxon>Pterygota</taxon>
        <taxon>Neoptera</taxon>
        <taxon>Endopterygota</taxon>
        <taxon>Diptera</taxon>
        <taxon>Brachycera</taxon>
        <taxon>Stratiomyomorpha</taxon>
        <taxon>Stratiomyidae</taxon>
        <taxon>Hermetiinae</taxon>
        <taxon>Hermetia</taxon>
    </lineage>
</organism>
<dbReference type="InterPro" id="IPR000198">
    <property type="entry name" value="RhoGAP_dom"/>
</dbReference>
<evidence type="ECO:0000313" key="4">
    <source>
        <dbReference type="EMBL" id="CAD7089688.1"/>
    </source>
</evidence>
<dbReference type="CDD" id="cd00159">
    <property type="entry name" value="RhoGAP"/>
    <property type="match status" value="1"/>
</dbReference>
<dbReference type="PROSITE" id="PS50238">
    <property type="entry name" value="RHOGAP"/>
    <property type="match status" value="1"/>
</dbReference>
<evidence type="ECO:0000256" key="1">
    <source>
        <dbReference type="ARBA" id="ARBA00022468"/>
    </source>
</evidence>
<feature type="region of interest" description="Disordered" evidence="2">
    <location>
        <begin position="944"/>
        <end position="968"/>
    </location>
</feature>
<dbReference type="Pfam" id="PF00620">
    <property type="entry name" value="RhoGAP"/>
    <property type="match status" value="1"/>
</dbReference>
<dbReference type="FunCoup" id="A0A7R8YY41">
    <property type="interactions" value="121"/>
</dbReference>
<gene>
    <name evidence="4" type="ORF">HERILL_LOCUS12221</name>
</gene>
<feature type="compositionally biased region" description="Basic and acidic residues" evidence="2">
    <location>
        <begin position="249"/>
        <end position="266"/>
    </location>
</feature>
<feature type="region of interest" description="Disordered" evidence="2">
    <location>
        <begin position="710"/>
        <end position="752"/>
    </location>
</feature>
<feature type="domain" description="Rho-GAP" evidence="3">
    <location>
        <begin position="1119"/>
        <end position="1296"/>
    </location>
</feature>
<sequence>MMSSDSDEKYASGLGGGTLTTCTALTSQGEEGSQGAAPSSSYHGLPVSGEESCNRNLLLSKFWCAEDRNSPSTVIYENICEGCRYGIFDSEGRYCNFCRFILSGQIGGDQVENIYENICGQCGRIYNSETVQCEQCSVRPNLHSHFHSEVPKKSSDITVESRSNPKSGAGSAVLRDLLGTFRKVRSRNSKPGRDANKRRKLEIIHNVDAVDYFGRTLNNQSAIGVNQSFEADRSRGRKDNGRRIYGRLRKSDDHLMNSLKAEREASSDNSCRRSSNKPNSKSDSNINNLGFCRGSVSTLDHGEVGRVVECDSATTPAAEATASNAPTATPDLLPSPFRSRPRASSFFMIQDNVVDWLTSLRRQTHDYSPQPASDDSISNIKSIPSLNFNCCGFLCTSTANLADATSAFRAASVYRSRLPSAVELTIEKANVARGEGAQDDDDSLKSLLLTAPSNLRVELMIDNFKRHLMEKRIRSKRRAIYVKVDDSDDIADGSAVVAAAAASAGLASNGERQSKRNAFHERDSQFVNDILIAFDTFLSRESESSAGAGSTAQAVPDDCTQKKATSARDSLSPEAHSDGSDLRVTQQPQVDKTSGNNRSPGQDEQRIGPVVASLVIARKNLLAPTRSQCKREILQSLFNRTDVFIRPSILRNLLTAIEVSKSLKRQLLSLEPSLRTFLHAVSSSPIYVKFDQKTLIEMYASAAIVITPTSPTNKKPRPIGHKSAITSGDKSGDTSDNGSDKSSAPAPSAPEDDIYQPIWKFRTIGNPRESYLSIEPTDDLTGACSCATSVPGPNDSSSLSVEDLSDWETDDEFIFASEHSSPLNRFLPRASPRPVKKYLKNNKSPSDRASPASSPRLGERIRALKTSLLKPHSSSQSLASFSSNFSADSAISTSTNNSCVSYNPKSGYAVKRKYQRVCILYNHEDPRLRAIIYKYDDARRGNLTSQLNHRNSSSNDYQKKRESTPASVRAPEVFKAPDKEGCKRTKVKSTRPPTNDFMPLCVQAWKFTLLDVNNLDDEEDMYISRDEILSTFRDSESPPTTLKKCASEGNLLQIPPDKKKTFGERFINKFQAVGFFPISPRQMKDKKKLDYFKRRGSIGLYFPNTPNKAPVFGGTLEQVQLSGISNVPEFVVDCINIIERPEFICTDGLYRASGNKVEMDIVKKSLTERYDAKILENQDIHTITGLLKLFFRELKTALISDDVYNKLPDNLADKENLSSIKNVLYLMPCVSRDTLKYLIKHLTKVASESHTNRMPASNLAIIWGPCILYSSFTNPMSIARINTLTKVLIEHYDTLFNEEDERLIM</sequence>
<evidence type="ECO:0000313" key="5">
    <source>
        <dbReference type="Proteomes" id="UP000594454"/>
    </source>
</evidence>
<feature type="compositionally biased region" description="Polar residues" evidence="2">
    <location>
        <begin position="724"/>
        <end position="741"/>
    </location>
</feature>
<feature type="compositionally biased region" description="Polar residues" evidence="2">
    <location>
        <begin position="944"/>
        <end position="956"/>
    </location>
</feature>
<dbReference type="SMART" id="SM00324">
    <property type="entry name" value="RhoGAP"/>
    <property type="match status" value="1"/>
</dbReference>
<name>A0A7R8YY41_HERIL</name>
<proteinExistence type="predicted"/>
<dbReference type="InParanoid" id="A0A7R8YY41"/>
<feature type="region of interest" description="Disordered" evidence="2">
    <location>
        <begin position="825"/>
        <end position="857"/>
    </location>
</feature>
<dbReference type="EMBL" id="LR899013">
    <property type="protein sequence ID" value="CAD7089688.1"/>
    <property type="molecule type" value="Genomic_DNA"/>
</dbReference>
<feature type="compositionally biased region" description="Basic and acidic residues" evidence="2">
    <location>
        <begin position="230"/>
        <end position="242"/>
    </location>
</feature>
<evidence type="ECO:0000259" key="3">
    <source>
        <dbReference type="PROSITE" id="PS50238"/>
    </source>
</evidence>
<feature type="region of interest" description="Disordered" evidence="2">
    <location>
        <begin position="228"/>
        <end position="287"/>
    </location>
</feature>
<dbReference type="OrthoDB" id="79452at2759"/>
<protein>
    <recommendedName>
        <fullName evidence="3">Rho-GAP domain-containing protein</fullName>
    </recommendedName>
</protein>
<feature type="compositionally biased region" description="Polar residues" evidence="2">
    <location>
        <begin position="583"/>
        <end position="600"/>
    </location>
</feature>
<feature type="compositionally biased region" description="Low complexity" evidence="2">
    <location>
        <begin position="847"/>
        <end position="856"/>
    </location>
</feature>
<dbReference type="PANTHER" id="PTHR23176">
    <property type="entry name" value="RHO/RAC/CDC GTPASE-ACTIVATING PROTEIN"/>
    <property type="match status" value="1"/>
</dbReference>
<feature type="region of interest" description="Disordered" evidence="2">
    <location>
        <begin position="545"/>
        <end position="605"/>
    </location>
</feature>
<dbReference type="Proteomes" id="UP000594454">
    <property type="component" value="Chromosome 5"/>
</dbReference>
<dbReference type="Gene3D" id="1.10.555.10">
    <property type="entry name" value="Rho GTPase activation protein"/>
    <property type="match status" value="1"/>
</dbReference>
<feature type="region of interest" description="Disordered" evidence="2">
    <location>
        <begin position="147"/>
        <end position="170"/>
    </location>
</feature>
<evidence type="ECO:0000256" key="2">
    <source>
        <dbReference type="SAM" id="MobiDB-lite"/>
    </source>
</evidence>
<dbReference type="InterPro" id="IPR050729">
    <property type="entry name" value="Rho-GAP"/>
</dbReference>